<dbReference type="CDD" id="cd00130">
    <property type="entry name" value="PAS"/>
    <property type="match status" value="1"/>
</dbReference>
<proteinExistence type="predicted"/>
<dbReference type="Pfam" id="PF00990">
    <property type="entry name" value="GGDEF"/>
    <property type="match status" value="1"/>
</dbReference>
<dbReference type="PANTHER" id="PTHR44757">
    <property type="entry name" value="DIGUANYLATE CYCLASE DGCP"/>
    <property type="match status" value="1"/>
</dbReference>
<evidence type="ECO:0000313" key="6">
    <source>
        <dbReference type="Proteomes" id="UP001349262"/>
    </source>
</evidence>
<dbReference type="PROSITE" id="PS50113">
    <property type="entry name" value="PAC"/>
    <property type="match status" value="1"/>
</dbReference>
<comment type="caution">
    <text evidence="5">The sequence shown here is derived from an EMBL/GenBank/DDBJ whole genome shotgun (WGS) entry which is preliminary data.</text>
</comment>
<feature type="domain" description="PAC" evidence="2">
    <location>
        <begin position="103"/>
        <end position="155"/>
    </location>
</feature>
<dbReference type="SUPFAM" id="SSF55785">
    <property type="entry name" value="PYP-like sensor domain (PAS domain)"/>
    <property type="match status" value="2"/>
</dbReference>
<dbReference type="InterPro" id="IPR013655">
    <property type="entry name" value="PAS_fold_3"/>
</dbReference>
<dbReference type="PROSITE" id="PS50883">
    <property type="entry name" value="EAL"/>
    <property type="match status" value="1"/>
</dbReference>
<dbReference type="CDD" id="cd01949">
    <property type="entry name" value="GGDEF"/>
    <property type="match status" value="1"/>
</dbReference>
<protein>
    <submittedName>
        <fullName evidence="5">GGDEF domain-containing protein</fullName>
    </submittedName>
</protein>
<gene>
    <name evidence="5" type="ORF">MRSR164_06935</name>
</gene>
<dbReference type="InterPro" id="IPR035965">
    <property type="entry name" value="PAS-like_dom_sf"/>
</dbReference>
<dbReference type="SMART" id="SM00091">
    <property type="entry name" value="PAS"/>
    <property type="match status" value="2"/>
</dbReference>
<dbReference type="CDD" id="cd01948">
    <property type="entry name" value="EAL"/>
    <property type="match status" value="1"/>
</dbReference>
<feature type="domain" description="PAS" evidence="1">
    <location>
        <begin position="27"/>
        <end position="99"/>
    </location>
</feature>
<name>A0ABU7T7M0_9HYPH</name>
<evidence type="ECO:0000259" key="1">
    <source>
        <dbReference type="PROSITE" id="PS50112"/>
    </source>
</evidence>
<dbReference type="SUPFAM" id="SSF141868">
    <property type="entry name" value="EAL domain-like"/>
    <property type="match status" value="1"/>
</dbReference>
<keyword evidence="6" id="KW-1185">Reference proteome</keyword>
<dbReference type="InterPro" id="IPR052155">
    <property type="entry name" value="Biofilm_reg_signaling"/>
</dbReference>
<dbReference type="InterPro" id="IPR029787">
    <property type="entry name" value="Nucleotide_cyclase"/>
</dbReference>
<dbReference type="InterPro" id="IPR043128">
    <property type="entry name" value="Rev_trsase/Diguanyl_cyclase"/>
</dbReference>
<feature type="domain" description="EAL" evidence="3">
    <location>
        <begin position="444"/>
        <end position="699"/>
    </location>
</feature>
<reference evidence="5 6" key="1">
    <citation type="journal article" date="2012" name="Genet. Mol. Biol.">
        <title>Analysis of 16S rRNA and mxaF genes revealing insights into Methylobacterium niche-specific plant association.</title>
        <authorList>
            <person name="Dourado M.N."/>
            <person name="Andreote F.D."/>
            <person name="Dini-Andreote F."/>
            <person name="Conti R."/>
            <person name="Araujo J.M."/>
            <person name="Araujo W.L."/>
        </authorList>
    </citation>
    <scope>NUCLEOTIDE SEQUENCE [LARGE SCALE GENOMIC DNA]</scope>
    <source>
        <strain evidence="5 6">SR1.6/4</strain>
    </source>
</reference>
<dbReference type="InterPro" id="IPR035919">
    <property type="entry name" value="EAL_sf"/>
</dbReference>
<sequence length="712" mass="79132">MPLRADAKAELRDAVGCRDDSVVFCGEAERYRLAALATRDAIWDWDFASDRLTMNGSASALFGYGEAEMTVTDAWWRSKIHPDDRERIEASITRLVEGREDRWTDEYRFARRDGTYSEVIDRGFVIRTDRGKAVRMVGAMHDVTEQRRAGAALRSSEERLRLALRAGRMVAWEHNVRTGVSRRSENSMQVLGLPSEDSTFFENVFPDDRVQMASFLQTSEGHGYREFRYSSPTGRMLWLCSSVERLDEERLVGITFDITERKLAEEQAWRAANNDALTGLPNRRLFQQRFEELLAGAERSGTSVSLLLFDLDGLREVNDLRGHDAGDAVLCEAARRLGDGLRPGDFLARLGGDEFALLLVDPLRLEHATNHAQALVERLRLPFGYRSHSLSCKASIGIAAFPEHHRDSRELLKDADIALYRAKSRGRSGAVLFSTDMRADMEHRLSIAAEVQAAVEADQFVPFYQPKVCFKSGRIVGFEALARWQHPEKGLLTPAYFASAFENPELATAIGDAVLRKAAVDMRSWNEKGLGFGRVAVNFASAEFRKPDLASNVLAVLCAYGIPSSQFEVEVTETVFLGPGSDSVPNTLRRLHESGVLISLDDFGTGFASLTHLKQFPVGHIKIDRSFIRDIEHDDDDDAIVAAVVGLGRSLGMKVTAEGVETPGQAERLSAMGCDYAQGFLFAKPMAGSRIPWLLETWVRTAAGGTSLVRLA</sequence>
<dbReference type="PROSITE" id="PS50112">
    <property type="entry name" value="PAS"/>
    <property type="match status" value="1"/>
</dbReference>
<evidence type="ECO:0000313" key="5">
    <source>
        <dbReference type="EMBL" id="MEE7456529.1"/>
    </source>
</evidence>
<dbReference type="Gene3D" id="3.30.450.20">
    <property type="entry name" value="PAS domain"/>
    <property type="match status" value="2"/>
</dbReference>
<dbReference type="Gene3D" id="3.30.70.270">
    <property type="match status" value="1"/>
</dbReference>
<dbReference type="InterPro" id="IPR000014">
    <property type="entry name" value="PAS"/>
</dbReference>
<accession>A0ABU7T7M0</accession>
<dbReference type="SMART" id="SM00267">
    <property type="entry name" value="GGDEF"/>
    <property type="match status" value="1"/>
</dbReference>
<dbReference type="PROSITE" id="PS50887">
    <property type="entry name" value="GGDEF"/>
    <property type="match status" value="1"/>
</dbReference>
<dbReference type="InterPro" id="IPR001633">
    <property type="entry name" value="EAL_dom"/>
</dbReference>
<dbReference type="SUPFAM" id="SSF55073">
    <property type="entry name" value="Nucleotide cyclase"/>
    <property type="match status" value="1"/>
</dbReference>
<dbReference type="SMART" id="SM00086">
    <property type="entry name" value="PAC"/>
    <property type="match status" value="2"/>
</dbReference>
<dbReference type="InterPro" id="IPR001610">
    <property type="entry name" value="PAC"/>
</dbReference>
<dbReference type="NCBIfam" id="TIGR00254">
    <property type="entry name" value="GGDEF"/>
    <property type="match status" value="1"/>
</dbReference>
<dbReference type="PANTHER" id="PTHR44757:SF2">
    <property type="entry name" value="BIOFILM ARCHITECTURE MAINTENANCE PROTEIN MBAA"/>
    <property type="match status" value="1"/>
</dbReference>
<dbReference type="InterPro" id="IPR000700">
    <property type="entry name" value="PAS-assoc_C"/>
</dbReference>
<feature type="domain" description="GGDEF" evidence="4">
    <location>
        <begin position="302"/>
        <end position="435"/>
    </location>
</feature>
<organism evidence="5 6">
    <name type="scientific">Methylobacterium radiotolerans</name>
    <dbReference type="NCBI Taxonomy" id="31998"/>
    <lineage>
        <taxon>Bacteria</taxon>
        <taxon>Pseudomonadati</taxon>
        <taxon>Pseudomonadota</taxon>
        <taxon>Alphaproteobacteria</taxon>
        <taxon>Hyphomicrobiales</taxon>
        <taxon>Methylobacteriaceae</taxon>
        <taxon>Methylobacterium</taxon>
    </lineage>
</organism>
<dbReference type="EMBL" id="MLBY01000004">
    <property type="protein sequence ID" value="MEE7456529.1"/>
    <property type="molecule type" value="Genomic_DNA"/>
</dbReference>
<dbReference type="InterPro" id="IPR000160">
    <property type="entry name" value="GGDEF_dom"/>
</dbReference>
<evidence type="ECO:0000259" key="2">
    <source>
        <dbReference type="PROSITE" id="PS50113"/>
    </source>
</evidence>
<dbReference type="SMART" id="SM00052">
    <property type="entry name" value="EAL"/>
    <property type="match status" value="1"/>
</dbReference>
<dbReference type="Gene3D" id="3.20.20.450">
    <property type="entry name" value="EAL domain"/>
    <property type="match status" value="1"/>
</dbReference>
<evidence type="ECO:0000259" key="4">
    <source>
        <dbReference type="PROSITE" id="PS50887"/>
    </source>
</evidence>
<dbReference type="NCBIfam" id="TIGR00229">
    <property type="entry name" value="sensory_box"/>
    <property type="match status" value="1"/>
</dbReference>
<dbReference type="Proteomes" id="UP001349262">
    <property type="component" value="Unassembled WGS sequence"/>
</dbReference>
<dbReference type="Pfam" id="PF00563">
    <property type="entry name" value="EAL"/>
    <property type="match status" value="1"/>
</dbReference>
<dbReference type="Pfam" id="PF08447">
    <property type="entry name" value="PAS_3"/>
    <property type="match status" value="1"/>
</dbReference>
<evidence type="ECO:0000259" key="3">
    <source>
        <dbReference type="PROSITE" id="PS50883"/>
    </source>
</evidence>